<evidence type="ECO:0000313" key="2">
    <source>
        <dbReference type="EMBL" id="KAI5416794.1"/>
    </source>
</evidence>
<evidence type="ECO:0000313" key="3">
    <source>
        <dbReference type="Proteomes" id="UP001058974"/>
    </source>
</evidence>
<dbReference type="Proteomes" id="UP001058974">
    <property type="component" value="Chromosome 4"/>
</dbReference>
<dbReference type="EMBL" id="JAMSHJ010000004">
    <property type="protein sequence ID" value="KAI5416794.1"/>
    <property type="molecule type" value="Genomic_DNA"/>
</dbReference>
<dbReference type="Gramene" id="Psat04G0170500-T1">
    <property type="protein sequence ID" value="KAI5416794.1"/>
    <property type="gene ID" value="KIW84_041705"/>
</dbReference>
<evidence type="ECO:0000256" key="1">
    <source>
        <dbReference type="SAM" id="MobiDB-lite"/>
    </source>
</evidence>
<sequence length="247" mass="27580">MIILEETAKAKKAENSSSNSAFVSSLDDNAASTTLTQQHNNRNNNGVGRGGGRGRGRSNGRGGGRSQLQPYQWPQYPYQQPQWTTPTYPRQQQQWAYPWQPWATPPCPYPTTVSPHQQSGILGPKPQQAHMATAPPHMNSQQGLLQQSGPGVRCKITHEELHDYLDLLLLGSFHGMLQQFGPDACRHEMVCGICFDDSVLLLPCYRQACRPDNCRLHWFIAARLLMLHVAMSVVALMRVQCRMVGCS</sequence>
<gene>
    <name evidence="2" type="ORF">KIW84_041705</name>
</gene>
<reference evidence="2 3" key="1">
    <citation type="journal article" date="2022" name="Nat. Genet.">
        <title>Improved pea reference genome and pan-genome highlight genomic features and evolutionary characteristics.</title>
        <authorList>
            <person name="Yang T."/>
            <person name="Liu R."/>
            <person name="Luo Y."/>
            <person name="Hu S."/>
            <person name="Wang D."/>
            <person name="Wang C."/>
            <person name="Pandey M.K."/>
            <person name="Ge S."/>
            <person name="Xu Q."/>
            <person name="Li N."/>
            <person name="Li G."/>
            <person name="Huang Y."/>
            <person name="Saxena R.K."/>
            <person name="Ji Y."/>
            <person name="Li M."/>
            <person name="Yan X."/>
            <person name="He Y."/>
            <person name="Liu Y."/>
            <person name="Wang X."/>
            <person name="Xiang C."/>
            <person name="Varshney R.K."/>
            <person name="Ding H."/>
            <person name="Gao S."/>
            <person name="Zong X."/>
        </authorList>
    </citation>
    <scope>NUCLEOTIDE SEQUENCE [LARGE SCALE GENOMIC DNA]</scope>
    <source>
        <strain evidence="2 3">cv. Zhongwan 6</strain>
    </source>
</reference>
<feature type="region of interest" description="Disordered" evidence="1">
    <location>
        <begin position="34"/>
        <end position="71"/>
    </location>
</feature>
<organism evidence="2 3">
    <name type="scientific">Pisum sativum</name>
    <name type="common">Garden pea</name>
    <name type="synonym">Lathyrus oleraceus</name>
    <dbReference type="NCBI Taxonomy" id="3888"/>
    <lineage>
        <taxon>Eukaryota</taxon>
        <taxon>Viridiplantae</taxon>
        <taxon>Streptophyta</taxon>
        <taxon>Embryophyta</taxon>
        <taxon>Tracheophyta</taxon>
        <taxon>Spermatophyta</taxon>
        <taxon>Magnoliopsida</taxon>
        <taxon>eudicotyledons</taxon>
        <taxon>Gunneridae</taxon>
        <taxon>Pentapetalae</taxon>
        <taxon>rosids</taxon>
        <taxon>fabids</taxon>
        <taxon>Fabales</taxon>
        <taxon>Fabaceae</taxon>
        <taxon>Papilionoideae</taxon>
        <taxon>50 kb inversion clade</taxon>
        <taxon>NPAAA clade</taxon>
        <taxon>Hologalegina</taxon>
        <taxon>IRL clade</taxon>
        <taxon>Fabeae</taxon>
        <taxon>Lathyrus</taxon>
    </lineage>
</organism>
<comment type="caution">
    <text evidence="2">The sequence shown here is derived from an EMBL/GenBank/DDBJ whole genome shotgun (WGS) entry which is preliminary data.</text>
</comment>
<protein>
    <submittedName>
        <fullName evidence="2">Uncharacterized protein</fullName>
    </submittedName>
</protein>
<proteinExistence type="predicted"/>
<name>A0A9D4XB07_PEA</name>
<dbReference type="AlphaFoldDB" id="A0A9D4XB07"/>
<feature type="region of interest" description="Disordered" evidence="1">
    <location>
        <begin position="112"/>
        <end position="144"/>
    </location>
</feature>
<accession>A0A9D4XB07</accession>
<keyword evidence="3" id="KW-1185">Reference proteome</keyword>